<proteinExistence type="predicted"/>
<sequence length="144" mass="16102">MSHLLGLLTPGRSARWSVHGANLDFFDRLSSLGRHRWSLVGSFKRKLSKKIKLTLKQNTEVRDGQAEGRDHKKREMGTQTPLTTPVVQESRHAGLPWQRREVLRLLCERIGCTGGWVGGSRELCPGVKAIASYSSRLEEAVGVQ</sequence>
<dbReference type="Proteomes" id="UP000735302">
    <property type="component" value="Unassembled WGS sequence"/>
</dbReference>
<keyword evidence="3" id="KW-1185">Reference proteome</keyword>
<protein>
    <submittedName>
        <fullName evidence="2">Uncharacterized protein</fullName>
    </submittedName>
</protein>
<dbReference type="EMBL" id="BLXT01002861">
    <property type="protein sequence ID" value="GFN98709.1"/>
    <property type="molecule type" value="Genomic_DNA"/>
</dbReference>
<comment type="caution">
    <text evidence="2">The sequence shown here is derived from an EMBL/GenBank/DDBJ whole genome shotgun (WGS) entry which is preliminary data.</text>
</comment>
<evidence type="ECO:0000313" key="2">
    <source>
        <dbReference type="EMBL" id="GFN98709.1"/>
    </source>
</evidence>
<accession>A0AAV3ZVQ3</accession>
<reference evidence="2 3" key="1">
    <citation type="journal article" date="2021" name="Elife">
        <title>Chloroplast acquisition without the gene transfer in kleptoplastic sea slugs, Plakobranchus ocellatus.</title>
        <authorList>
            <person name="Maeda T."/>
            <person name="Takahashi S."/>
            <person name="Yoshida T."/>
            <person name="Shimamura S."/>
            <person name="Takaki Y."/>
            <person name="Nagai Y."/>
            <person name="Toyoda A."/>
            <person name="Suzuki Y."/>
            <person name="Arimoto A."/>
            <person name="Ishii H."/>
            <person name="Satoh N."/>
            <person name="Nishiyama T."/>
            <person name="Hasebe M."/>
            <person name="Maruyama T."/>
            <person name="Minagawa J."/>
            <person name="Obokata J."/>
            <person name="Shigenobu S."/>
        </authorList>
    </citation>
    <scope>NUCLEOTIDE SEQUENCE [LARGE SCALE GENOMIC DNA]</scope>
</reference>
<organism evidence="2 3">
    <name type="scientific">Plakobranchus ocellatus</name>
    <dbReference type="NCBI Taxonomy" id="259542"/>
    <lineage>
        <taxon>Eukaryota</taxon>
        <taxon>Metazoa</taxon>
        <taxon>Spiralia</taxon>
        <taxon>Lophotrochozoa</taxon>
        <taxon>Mollusca</taxon>
        <taxon>Gastropoda</taxon>
        <taxon>Heterobranchia</taxon>
        <taxon>Euthyneura</taxon>
        <taxon>Panpulmonata</taxon>
        <taxon>Sacoglossa</taxon>
        <taxon>Placobranchoidea</taxon>
        <taxon>Plakobranchidae</taxon>
        <taxon>Plakobranchus</taxon>
    </lineage>
</organism>
<evidence type="ECO:0000313" key="3">
    <source>
        <dbReference type="Proteomes" id="UP000735302"/>
    </source>
</evidence>
<feature type="region of interest" description="Disordered" evidence="1">
    <location>
        <begin position="58"/>
        <end position="81"/>
    </location>
</feature>
<name>A0AAV3ZVQ3_9GAST</name>
<dbReference type="AlphaFoldDB" id="A0AAV3ZVQ3"/>
<feature type="compositionally biased region" description="Basic and acidic residues" evidence="1">
    <location>
        <begin position="59"/>
        <end position="76"/>
    </location>
</feature>
<gene>
    <name evidence="2" type="ORF">PoB_002521500</name>
</gene>
<evidence type="ECO:0000256" key="1">
    <source>
        <dbReference type="SAM" id="MobiDB-lite"/>
    </source>
</evidence>